<evidence type="ECO:0000313" key="4">
    <source>
        <dbReference type="Proteomes" id="UP000317944"/>
    </source>
</evidence>
<dbReference type="GO" id="GO:0008206">
    <property type="term" value="P:bile acid metabolic process"/>
    <property type="evidence" value="ECO:0007669"/>
    <property type="project" value="UniProtKB-ARBA"/>
</dbReference>
<accession>A0A544U9Z5</accession>
<dbReference type="PROSITE" id="PS00061">
    <property type="entry name" value="ADH_SHORT"/>
    <property type="match status" value="1"/>
</dbReference>
<dbReference type="PRINTS" id="PR00081">
    <property type="entry name" value="GDHRDH"/>
</dbReference>
<dbReference type="OrthoDB" id="306388at2"/>
<dbReference type="EMBL" id="SADV01000021">
    <property type="protein sequence ID" value="TQR28962.1"/>
    <property type="molecule type" value="Genomic_DNA"/>
</dbReference>
<dbReference type="GO" id="GO:0016491">
    <property type="term" value="F:oxidoreductase activity"/>
    <property type="evidence" value="ECO:0007669"/>
    <property type="project" value="UniProtKB-KW"/>
</dbReference>
<gene>
    <name evidence="3" type="ORF">C7Y47_18900</name>
</gene>
<name>A0A544U9Z5_LYSSH</name>
<dbReference type="PRINTS" id="PR00080">
    <property type="entry name" value="SDRFAMILY"/>
</dbReference>
<protein>
    <submittedName>
        <fullName evidence="3">SDR family oxidoreductase</fullName>
    </submittedName>
</protein>
<keyword evidence="2" id="KW-0560">Oxidoreductase</keyword>
<dbReference type="Gene3D" id="3.40.50.720">
    <property type="entry name" value="NAD(P)-binding Rossmann-like Domain"/>
    <property type="match status" value="1"/>
</dbReference>
<dbReference type="PANTHER" id="PTHR24321">
    <property type="entry name" value="DEHYDROGENASES, SHORT CHAIN"/>
    <property type="match status" value="1"/>
</dbReference>
<dbReference type="PANTHER" id="PTHR24321:SF11">
    <property type="entry name" value="BLR0893 PROTEIN"/>
    <property type="match status" value="1"/>
</dbReference>
<dbReference type="Pfam" id="PF13561">
    <property type="entry name" value="adh_short_C2"/>
    <property type="match status" value="1"/>
</dbReference>
<evidence type="ECO:0000256" key="2">
    <source>
        <dbReference type="ARBA" id="ARBA00023002"/>
    </source>
</evidence>
<comment type="similarity">
    <text evidence="1">Belongs to the short-chain dehydrogenases/reductases (SDR) family.</text>
</comment>
<dbReference type="FunFam" id="3.40.50.720:FF:000084">
    <property type="entry name" value="Short-chain dehydrogenase reductase"/>
    <property type="match status" value="1"/>
</dbReference>
<comment type="caution">
    <text evidence="3">The sequence shown here is derived from an EMBL/GenBank/DDBJ whole genome shotgun (WGS) entry which is preliminary data.</text>
</comment>
<dbReference type="SUPFAM" id="SSF51735">
    <property type="entry name" value="NAD(P)-binding Rossmann-fold domains"/>
    <property type="match status" value="1"/>
</dbReference>
<organism evidence="3 4">
    <name type="scientific">Lysinibacillus sphaericus</name>
    <name type="common">Bacillus sphaericus</name>
    <dbReference type="NCBI Taxonomy" id="1421"/>
    <lineage>
        <taxon>Bacteria</taxon>
        <taxon>Bacillati</taxon>
        <taxon>Bacillota</taxon>
        <taxon>Bacilli</taxon>
        <taxon>Bacillales</taxon>
        <taxon>Bacillaceae</taxon>
        <taxon>Lysinibacillus</taxon>
    </lineage>
</organism>
<proteinExistence type="inferred from homology"/>
<dbReference type="AlphaFoldDB" id="A0A544U9Z5"/>
<dbReference type="NCBIfam" id="NF005559">
    <property type="entry name" value="PRK07231.1"/>
    <property type="match status" value="1"/>
</dbReference>
<dbReference type="InterPro" id="IPR002347">
    <property type="entry name" value="SDR_fam"/>
</dbReference>
<evidence type="ECO:0000313" key="3">
    <source>
        <dbReference type="EMBL" id="TQR28962.1"/>
    </source>
</evidence>
<dbReference type="CDD" id="cd05233">
    <property type="entry name" value="SDR_c"/>
    <property type="match status" value="1"/>
</dbReference>
<evidence type="ECO:0000256" key="1">
    <source>
        <dbReference type="ARBA" id="ARBA00006484"/>
    </source>
</evidence>
<dbReference type="InterPro" id="IPR036291">
    <property type="entry name" value="NAD(P)-bd_dom_sf"/>
</dbReference>
<dbReference type="RefSeq" id="WP_142510165.1">
    <property type="nucleotide sequence ID" value="NZ_SADV01000021.1"/>
</dbReference>
<dbReference type="InterPro" id="IPR020904">
    <property type="entry name" value="Sc_DH/Rdtase_CS"/>
</dbReference>
<dbReference type="Proteomes" id="UP000317944">
    <property type="component" value="Unassembled WGS sequence"/>
</dbReference>
<sequence>MNVKDFEGRVVLITGAATGIGRATAIAFARRGAKVAIGDVDDRAQGTVELIQQAGGEAVFFKTDVTSPEQLKSLVEKTVEKFGGLHHAFNNAGILNKPAKFVDIEEDTFDKVMAVDVKGVFFAVKHELEYMVANGGGTIVNTASVAGVIADPNMAPYVTAKHAVTGLTKAAAIDHARDGIRVNAIAPGLTETPMTQMWKDNPEVWNEVVSNVPMGRAAKPEEIAEVVVFLSSDAASFCNGYVYVADGGQVAH</sequence>
<reference evidence="3 4" key="1">
    <citation type="submission" date="2018-03" db="EMBL/GenBank/DDBJ databases">
        <title>Aerobic endospore-forming bacteria genome sequencing and assembly.</title>
        <authorList>
            <person name="Cavalcante D.A."/>
            <person name="Driks A."/>
            <person name="Putonti C."/>
            <person name="De-Souza M.T."/>
        </authorList>
    </citation>
    <scope>NUCLEOTIDE SEQUENCE [LARGE SCALE GENOMIC DNA]</scope>
    <source>
        <strain evidence="3 4">SDF0037</strain>
    </source>
</reference>